<dbReference type="PROSITE" id="PS50943">
    <property type="entry name" value="HTH_CROC1"/>
    <property type="match status" value="1"/>
</dbReference>
<dbReference type="STRING" id="34060.B0181_06075"/>
<dbReference type="SUPFAM" id="SSF47413">
    <property type="entry name" value="lambda repressor-like DNA-binding domains"/>
    <property type="match status" value="1"/>
</dbReference>
<dbReference type="AlphaFoldDB" id="A0A1T0A1Z8"/>
<dbReference type="OrthoDB" id="5678656at2"/>
<dbReference type="InterPro" id="IPR001387">
    <property type="entry name" value="Cro/C1-type_HTH"/>
</dbReference>
<dbReference type="InterPro" id="IPR010982">
    <property type="entry name" value="Lambda_DNA-bd_dom_sf"/>
</dbReference>
<keyword evidence="5" id="KW-1185">Reference proteome</keyword>
<evidence type="ECO:0000256" key="1">
    <source>
        <dbReference type="ARBA" id="ARBA00023125"/>
    </source>
</evidence>
<reference evidence="4 6" key="2">
    <citation type="submission" date="2018-06" db="EMBL/GenBank/DDBJ databases">
        <authorList>
            <consortium name="Pathogen Informatics"/>
            <person name="Doyle S."/>
        </authorList>
    </citation>
    <scope>NUCLEOTIDE SEQUENCE [LARGE SCALE GENOMIC DNA]</scope>
    <source>
        <strain evidence="4 6">NCTC10293</strain>
    </source>
</reference>
<dbReference type="EMBL" id="UGQE01000001">
    <property type="protein sequence ID" value="STZ10714.1"/>
    <property type="molecule type" value="Genomic_DNA"/>
</dbReference>
<evidence type="ECO:0000313" key="3">
    <source>
        <dbReference type="EMBL" id="OOR89773.1"/>
    </source>
</evidence>
<dbReference type="GO" id="GO:0003677">
    <property type="term" value="F:DNA binding"/>
    <property type="evidence" value="ECO:0007669"/>
    <property type="project" value="UniProtKB-KW"/>
</dbReference>
<gene>
    <name evidence="3" type="ORF">B0181_06075</name>
    <name evidence="4" type="ORF">NCTC10293_01069</name>
</gene>
<evidence type="ECO:0000313" key="5">
    <source>
        <dbReference type="Proteomes" id="UP000190435"/>
    </source>
</evidence>
<dbReference type="PANTHER" id="PTHR46558:SF4">
    <property type="entry name" value="DNA-BIDING PHAGE PROTEIN"/>
    <property type="match status" value="1"/>
</dbReference>
<evidence type="ECO:0000313" key="6">
    <source>
        <dbReference type="Proteomes" id="UP000255279"/>
    </source>
</evidence>
<accession>A0A1T0A1Z8</accession>
<reference evidence="3 5" key="1">
    <citation type="submission" date="2017-02" db="EMBL/GenBank/DDBJ databases">
        <title>Draft genome sequence of Moraxella caviae CCUG 355 type strain.</title>
        <authorList>
            <person name="Engstrom-Jakobsson H."/>
            <person name="Salva-Serra F."/>
            <person name="Thorell K."/>
            <person name="Gonzales-Siles L."/>
            <person name="Karlsson R."/>
            <person name="Boulund F."/>
            <person name="Engstrand L."/>
            <person name="Moore E."/>
        </authorList>
    </citation>
    <scope>NUCLEOTIDE SEQUENCE [LARGE SCALE GENOMIC DNA]</scope>
    <source>
        <strain evidence="3 5">CCUG 355</strain>
    </source>
</reference>
<dbReference type="Gene3D" id="1.10.260.40">
    <property type="entry name" value="lambda repressor-like DNA-binding domains"/>
    <property type="match status" value="1"/>
</dbReference>
<keyword evidence="1" id="KW-0238">DNA-binding</keyword>
<dbReference type="EMBL" id="MUXU01000036">
    <property type="protein sequence ID" value="OOR89773.1"/>
    <property type="molecule type" value="Genomic_DNA"/>
</dbReference>
<sequence>MKIYETVRTIRNLKKMTQEDVAEKLDISVNAYSKIERGDTQLNFERLNELAAIFDMNVMDLILSSEKGFICLFSENSQNNSNYYSGGDVALSQEIQKLQMVIDYQNQLLSQLRGENSMLKDMIDLLKSQNPDK</sequence>
<evidence type="ECO:0000313" key="4">
    <source>
        <dbReference type="EMBL" id="STZ10714.1"/>
    </source>
</evidence>
<dbReference type="RefSeq" id="WP_078276614.1">
    <property type="nucleotide sequence ID" value="NZ_CAACXO010000037.1"/>
</dbReference>
<dbReference type="SMART" id="SM00530">
    <property type="entry name" value="HTH_XRE"/>
    <property type="match status" value="1"/>
</dbReference>
<protein>
    <submittedName>
        <fullName evidence="4">Predicted transcriptional regulator</fullName>
    </submittedName>
</protein>
<feature type="domain" description="HTH cro/C1-type" evidence="2">
    <location>
        <begin position="7"/>
        <end position="61"/>
    </location>
</feature>
<dbReference type="Pfam" id="PF01381">
    <property type="entry name" value="HTH_3"/>
    <property type="match status" value="1"/>
</dbReference>
<name>A0A1T0A1Z8_9GAMM</name>
<proteinExistence type="predicted"/>
<dbReference type="PANTHER" id="PTHR46558">
    <property type="entry name" value="TRACRIPTIONAL REGULATORY PROTEIN-RELATED-RELATED"/>
    <property type="match status" value="1"/>
</dbReference>
<dbReference type="Proteomes" id="UP000190435">
    <property type="component" value="Unassembled WGS sequence"/>
</dbReference>
<organism evidence="3 5">
    <name type="scientific">Moraxella caviae</name>
    <dbReference type="NCBI Taxonomy" id="34060"/>
    <lineage>
        <taxon>Bacteria</taxon>
        <taxon>Pseudomonadati</taxon>
        <taxon>Pseudomonadota</taxon>
        <taxon>Gammaproteobacteria</taxon>
        <taxon>Moraxellales</taxon>
        <taxon>Moraxellaceae</taxon>
        <taxon>Moraxella</taxon>
    </lineage>
</organism>
<evidence type="ECO:0000259" key="2">
    <source>
        <dbReference type="PROSITE" id="PS50943"/>
    </source>
</evidence>
<dbReference type="CDD" id="cd00093">
    <property type="entry name" value="HTH_XRE"/>
    <property type="match status" value="1"/>
</dbReference>
<dbReference type="Proteomes" id="UP000255279">
    <property type="component" value="Unassembled WGS sequence"/>
</dbReference>